<dbReference type="OrthoDB" id="10028421at2759"/>
<evidence type="ECO:0000256" key="3">
    <source>
        <dbReference type="ARBA" id="ARBA00023054"/>
    </source>
</evidence>
<feature type="coiled-coil region" evidence="5">
    <location>
        <begin position="728"/>
        <end position="762"/>
    </location>
</feature>
<dbReference type="InterPro" id="IPR019139">
    <property type="entry name" value="LRRFIP1/2"/>
</dbReference>
<feature type="compositionally biased region" description="Low complexity" evidence="6">
    <location>
        <begin position="254"/>
        <end position="271"/>
    </location>
</feature>
<dbReference type="GeneID" id="117552459"/>
<dbReference type="GO" id="GO:0016055">
    <property type="term" value="P:Wnt signaling pathway"/>
    <property type="evidence" value="ECO:0007669"/>
    <property type="project" value="UniProtKB-KW"/>
</dbReference>
<feature type="region of interest" description="Disordered" evidence="6">
    <location>
        <begin position="357"/>
        <end position="410"/>
    </location>
</feature>
<dbReference type="RefSeq" id="XP_034081802.1">
    <property type="nucleotide sequence ID" value="XM_034225911.1"/>
</dbReference>
<comment type="similarity">
    <text evidence="1">Belongs to the LRRFIP family.</text>
</comment>
<dbReference type="InParanoid" id="A0A6P8W2I6"/>
<evidence type="ECO:0000256" key="5">
    <source>
        <dbReference type="SAM" id="Coils"/>
    </source>
</evidence>
<evidence type="ECO:0000256" key="1">
    <source>
        <dbReference type="ARBA" id="ARBA00008275"/>
    </source>
</evidence>
<feature type="compositionally biased region" description="Low complexity" evidence="6">
    <location>
        <begin position="230"/>
        <end position="246"/>
    </location>
</feature>
<evidence type="ECO:0000256" key="4">
    <source>
        <dbReference type="ARBA" id="ARBA00040512"/>
    </source>
</evidence>
<dbReference type="KEGG" id="gacu:117552459"/>
<dbReference type="GO" id="GO:0006355">
    <property type="term" value="P:regulation of DNA-templated transcription"/>
    <property type="evidence" value="ECO:0007669"/>
    <property type="project" value="InterPro"/>
</dbReference>
<accession>A0A6P8W2I6</accession>
<feature type="coiled-coil region" evidence="5">
    <location>
        <begin position="788"/>
        <end position="878"/>
    </location>
</feature>
<feature type="region of interest" description="Disordered" evidence="6">
    <location>
        <begin position="230"/>
        <end position="340"/>
    </location>
</feature>
<name>A0A6P8W2I6_GYMAC</name>
<dbReference type="CTD" id="9209"/>
<keyword evidence="2" id="KW-0879">Wnt signaling pathway</keyword>
<dbReference type="PANTHER" id="PTHR19212">
    <property type="entry name" value="LEUCINE RICH REPEAT IN FLII INTERACTING PROTEIN"/>
    <property type="match status" value="1"/>
</dbReference>
<keyword evidence="7" id="KW-1185">Reference proteome</keyword>
<evidence type="ECO:0000313" key="8">
    <source>
        <dbReference type="RefSeq" id="XP_034081802.1"/>
    </source>
</evidence>
<dbReference type="PANTHER" id="PTHR19212:SF6">
    <property type="entry name" value="LEUCINE-RICH REPEAT FLIGHTLESS-INTERACTING PROTEIN 2"/>
    <property type="match status" value="1"/>
</dbReference>
<dbReference type="Pfam" id="PF09738">
    <property type="entry name" value="LRRFIP"/>
    <property type="match status" value="3"/>
</dbReference>
<dbReference type="Proteomes" id="UP000515161">
    <property type="component" value="Unplaced"/>
</dbReference>
<protein>
    <recommendedName>
        <fullName evidence="4">Leucine-rich repeat flightless-interacting protein 2</fullName>
    </recommendedName>
</protein>
<proteinExistence type="inferred from homology"/>
<organism evidence="7 8">
    <name type="scientific">Gymnodraco acuticeps</name>
    <name type="common">Antarctic dragonfish</name>
    <dbReference type="NCBI Taxonomy" id="8218"/>
    <lineage>
        <taxon>Eukaryota</taxon>
        <taxon>Metazoa</taxon>
        <taxon>Chordata</taxon>
        <taxon>Craniata</taxon>
        <taxon>Vertebrata</taxon>
        <taxon>Euteleostomi</taxon>
        <taxon>Actinopterygii</taxon>
        <taxon>Neopterygii</taxon>
        <taxon>Teleostei</taxon>
        <taxon>Neoteleostei</taxon>
        <taxon>Acanthomorphata</taxon>
        <taxon>Eupercaria</taxon>
        <taxon>Perciformes</taxon>
        <taxon>Notothenioidei</taxon>
        <taxon>Bathydraconidae</taxon>
        <taxon>Gymnodraco</taxon>
    </lineage>
</organism>
<evidence type="ECO:0000313" key="7">
    <source>
        <dbReference type="Proteomes" id="UP000515161"/>
    </source>
</evidence>
<dbReference type="AlphaFoldDB" id="A0A6P8W2I6"/>
<dbReference type="Gene3D" id="1.20.5.4090">
    <property type="match status" value="1"/>
</dbReference>
<evidence type="ECO:0000256" key="2">
    <source>
        <dbReference type="ARBA" id="ARBA00022687"/>
    </source>
</evidence>
<reference evidence="8" key="1">
    <citation type="submission" date="2025-08" db="UniProtKB">
        <authorList>
            <consortium name="RefSeq"/>
        </authorList>
    </citation>
    <scope>IDENTIFICATION</scope>
</reference>
<evidence type="ECO:0000256" key="6">
    <source>
        <dbReference type="SAM" id="MobiDB-lite"/>
    </source>
</evidence>
<feature type="compositionally biased region" description="Low complexity" evidence="6">
    <location>
        <begin position="11"/>
        <end position="27"/>
    </location>
</feature>
<feature type="region of interest" description="Disordered" evidence="6">
    <location>
        <begin position="1"/>
        <end position="32"/>
    </location>
</feature>
<sequence>MDPRVSDHQTSSRSAHASLGSSDSAGSQTRRFPPVFTSQPRCSFVWVKTHSSVYLLDLHVIAGAIVAGNMGTQGSGRKRAPLKDRFSAEDEALSSIAREAEARLAAKRAARAEARDIRMRELERQQKERSYHTSSSSSNKKWGQIHQWMADSDKARGSSSSISSSSSHRRVCISPTHFLFVCISCLLSSLILHLITHHTCSSLCLPFCCDSMFPHGQGLDDDVMSVRSYRSTSSSVRDVGSKSRSSSLRRDPLSDALSTSSALKTSRSTSSVYNDLQGHKRSSSSSSRKDLLAGLYHDQRNYTSLTKTKPTPPSSTSTSTSTYTPRATTSSSSSTTGTALPRSYSMASIGDDAGLYGSGQSSRAPSELSWYSSGAGSTRSSPVSSSDDDTVSSVSQERVNRGRRDSVSSDFSDISESAADYFSRTNRRGSIVSDLDDLSIPDLDSLDEKCDKQYSDFSRPSSRCATPGLSVAALASLGGSSSRRGSTDTGSIYDADTSLSELRDIYELKDQIQDVEGRYMQGLKELKESLAEVEEKYKKAMVSNAQLDNDKGNFIYQVDTLKDVIEEMEEQMSEMKRELEDKSKDLERQKHTCSVLQHKQDELKEGIRQRDELIEESQRMQTKLDALTREVFDLQETINWKDKKIGALERQKEYFDCVRSERDELRGELSDIKGKAKAGEKHGLVIIPDGTPNGDVNHEPLSSGITVVSQEAAQVLESAGEGPLDVRLRKLAEEKDELLAQIRKLKNQLEEERQKHSKMDSAYTDGERMENGTDLHIIEMQRDSNRQMSEYKFKLSKAEQELGTMEQNINRLEGQVSRYKASADSSEKVEDELKTEKRRLQRELRMALDKNEEMEMTNNHLVKRLEKMKANRNALLSQQ</sequence>
<feature type="coiled-coil region" evidence="5">
    <location>
        <begin position="523"/>
        <end position="637"/>
    </location>
</feature>
<feature type="compositionally biased region" description="Low complexity" evidence="6">
    <location>
        <begin position="372"/>
        <end position="395"/>
    </location>
</feature>
<gene>
    <name evidence="8" type="primary">lrrfip2</name>
</gene>
<keyword evidence="3 5" id="KW-0175">Coiled coil</keyword>
<feature type="compositionally biased region" description="Low complexity" evidence="6">
    <location>
        <begin position="302"/>
        <end position="340"/>
    </location>
</feature>
<feature type="compositionally biased region" description="Basic and acidic residues" evidence="6">
    <location>
        <begin position="398"/>
        <end position="407"/>
    </location>
</feature>
<feature type="region of interest" description="Disordered" evidence="6">
    <location>
        <begin position="123"/>
        <end position="142"/>
    </location>
</feature>